<reference evidence="2" key="1">
    <citation type="submission" date="2018-11" db="EMBL/GenBank/DDBJ databases">
        <authorList>
            <person name="Grassa J C."/>
        </authorList>
    </citation>
    <scope>NUCLEOTIDE SEQUENCE [LARGE SCALE GENOMIC DNA]</scope>
</reference>
<organism evidence="2 3">
    <name type="scientific">Cannabis sativa</name>
    <name type="common">Hemp</name>
    <name type="synonym">Marijuana</name>
    <dbReference type="NCBI Taxonomy" id="3483"/>
    <lineage>
        <taxon>Eukaryota</taxon>
        <taxon>Viridiplantae</taxon>
        <taxon>Streptophyta</taxon>
        <taxon>Embryophyta</taxon>
        <taxon>Tracheophyta</taxon>
        <taxon>Spermatophyta</taxon>
        <taxon>Magnoliopsida</taxon>
        <taxon>eudicotyledons</taxon>
        <taxon>Gunneridae</taxon>
        <taxon>Pentapetalae</taxon>
        <taxon>rosids</taxon>
        <taxon>fabids</taxon>
        <taxon>Rosales</taxon>
        <taxon>Cannabaceae</taxon>
        <taxon>Cannabis</taxon>
    </lineage>
</organism>
<proteinExistence type="predicted"/>
<feature type="transmembrane region" description="Helical" evidence="1">
    <location>
        <begin position="56"/>
        <end position="78"/>
    </location>
</feature>
<keyword evidence="3" id="KW-1185">Reference proteome</keyword>
<evidence type="ECO:0000313" key="2">
    <source>
        <dbReference type="EnsemblPlants" id="cds.novel_model_6567_5bd9a17a"/>
    </source>
</evidence>
<keyword evidence="1" id="KW-0472">Membrane</keyword>
<keyword evidence="1" id="KW-1133">Transmembrane helix</keyword>
<dbReference type="Gramene" id="novel_model_6567_5bd9a17a">
    <property type="protein sequence ID" value="cds.novel_model_6567_5bd9a17a"/>
    <property type="gene ID" value="novel_gene_3463_5bd9a17a"/>
</dbReference>
<protein>
    <submittedName>
        <fullName evidence="2">Uncharacterized protein</fullName>
    </submittedName>
</protein>
<sequence length="81" mass="8649">MSVAPSSKVLTTLNTVTFSGTETNLIFHETITPKLAPPPPLIAQKRSSPMSALFKILPLTSTITASIILSTVNPCFLIKLP</sequence>
<name>A0A803R939_CANSA</name>
<reference evidence="2" key="2">
    <citation type="submission" date="2021-03" db="UniProtKB">
        <authorList>
            <consortium name="EnsemblPlants"/>
        </authorList>
    </citation>
    <scope>IDENTIFICATION</scope>
</reference>
<keyword evidence="1" id="KW-0812">Transmembrane</keyword>
<dbReference type="EMBL" id="UZAU01000737">
    <property type="status" value="NOT_ANNOTATED_CDS"/>
    <property type="molecule type" value="Genomic_DNA"/>
</dbReference>
<evidence type="ECO:0000313" key="3">
    <source>
        <dbReference type="Proteomes" id="UP000596661"/>
    </source>
</evidence>
<dbReference type="Proteomes" id="UP000596661">
    <property type="component" value="Chromosome 9"/>
</dbReference>
<dbReference type="OMA" id="FHETITP"/>
<evidence type="ECO:0000256" key="1">
    <source>
        <dbReference type="SAM" id="Phobius"/>
    </source>
</evidence>
<accession>A0A803R939</accession>
<dbReference type="EnsemblPlants" id="novel_model_6567_5bd9a17a">
    <property type="protein sequence ID" value="cds.novel_model_6567_5bd9a17a"/>
    <property type="gene ID" value="novel_gene_3463_5bd9a17a"/>
</dbReference>
<dbReference type="AlphaFoldDB" id="A0A803R939"/>